<name>A0A6A6E6U3_9PEZI</name>
<organism evidence="1 2">
    <name type="scientific">Zopfia rhizophila CBS 207.26</name>
    <dbReference type="NCBI Taxonomy" id="1314779"/>
    <lineage>
        <taxon>Eukaryota</taxon>
        <taxon>Fungi</taxon>
        <taxon>Dikarya</taxon>
        <taxon>Ascomycota</taxon>
        <taxon>Pezizomycotina</taxon>
        <taxon>Dothideomycetes</taxon>
        <taxon>Dothideomycetes incertae sedis</taxon>
        <taxon>Zopfiaceae</taxon>
        <taxon>Zopfia</taxon>
    </lineage>
</organism>
<sequence length="83" mass="9330">MPFTHKSLICFPFVSLFWFLALLTLNTLNVKTSPLQKLRHKSTTYLPFPSPSPPISSLISQSRLQNLNVQYHANNVGCNKGGK</sequence>
<dbReference type="EMBL" id="ML994628">
    <property type="protein sequence ID" value="KAF2186893.1"/>
    <property type="molecule type" value="Genomic_DNA"/>
</dbReference>
<gene>
    <name evidence="1" type="ORF">K469DRAFT_119128</name>
</gene>
<reference evidence="1" key="1">
    <citation type="journal article" date="2020" name="Stud. Mycol.">
        <title>101 Dothideomycetes genomes: a test case for predicting lifestyles and emergence of pathogens.</title>
        <authorList>
            <person name="Haridas S."/>
            <person name="Albert R."/>
            <person name="Binder M."/>
            <person name="Bloem J."/>
            <person name="Labutti K."/>
            <person name="Salamov A."/>
            <person name="Andreopoulos B."/>
            <person name="Baker S."/>
            <person name="Barry K."/>
            <person name="Bills G."/>
            <person name="Bluhm B."/>
            <person name="Cannon C."/>
            <person name="Castanera R."/>
            <person name="Culley D."/>
            <person name="Daum C."/>
            <person name="Ezra D."/>
            <person name="Gonzalez J."/>
            <person name="Henrissat B."/>
            <person name="Kuo A."/>
            <person name="Liang C."/>
            <person name="Lipzen A."/>
            <person name="Lutzoni F."/>
            <person name="Magnuson J."/>
            <person name="Mondo S."/>
            <person name="Nolan M."/>
            <person name="Ohm R."/>
            <person name="Pangilinan J."/>
            <person name="Park H.-J."/>
            <person name="Ramirez L."/>
            <person name="Alfaro M."/>
            <person name="Sun H."/>
            <person name="Tritt A."/>
            <person name="Yoshinaga Y."/>
            <person name="Zwiers L.-H."/>
            <person name="Turgeon B."/>
            <person name="Goodwin S."/>
            <person name="Spatafora J."/>
            <person name="Crous P."/>
            <person name="Grigoriev I."/>
        </authorList>
    </citation>
    <scope>NUCLEOTIDE SEQUENCE</scope>
    <source>
        <strain evidence="1">CBS 207.26</strain>
    </source>
</reference>
<accession>A0A6A6E6U3</accession>
<keyword evidence="2" id="KW-1185">Reference proteome</keyword>
<evidence type="ECO:0000313" key="2">
    <source>
        <dbReference type="Proteomes" id="UP000800200"/>
    </source>
</evidence>
<dbReference type="Proteomes" id="UP000800200">
    <property type="component" value="Unassembled WGS sequence"/>
</dbReference>
<protein>
    <submittedName>
        <fullName evidence="1">Uncharacterized protein</fullName>
    </submittedName>
</protein>
<proteinExistence type="predicted"/>
<evidence type="ECO:0000313" key="1">
    <source>
        <dbReference type="EMBL" id="KAF2186893.1"/>
    </source>
</evidence>
<dbReference type="AlphaFoldDB" id="A0A6A6E6U3"/>